<dbReference type="PANTHER" id="PTHR21112:SF0">
    <property type="entry name" value="CHEMOSENSORY PROTEIN A 29A-RELATED"/>
    <property type="match status" value="1"/>
</dbReference>
<dbReference type="VEuPathDB" id="VectorBase:CQUJHB002455"/>
<dbReference type="VEuPathDB" id="VectorBase:CPIJ017906"/>
<sequence>MAASCKKVFLLRSAVLILIVCSNLVHTIQVMYESFEQINNTDTAEFLGRVKKVNRTTAALNGELIIKKALNNDYKIKLDFWHSPLGNQQFNYYPMKIPPTGMCDFSKGLWQTYEQFYRDYVTNNLRVGECPMEPRTIQITNHLLDS</sequence>
<evidence type="ECO:0000313" key="3">
    <source>
        <dbReference type="EnsemblMetazoa" id="CPIJ017906-PA"/>
    </source>
</evidence>
<dbReference type="InParanoid" id="B0XFF6"/>
<evidence type="ECO:0000313" key="4">
    <source>
        <dbReference type="Proteomes" id="UP000002320"/>
    </source>
</evidence>
<dbReference type="OMA" id="FPNEAVP"/>
<evidence type="ECO:0000256" key="1">
    <source>
        <dbReference type="SAM" id="SignalP"/>
    </source>
</evidence>
<dbReference type="AlphaFoldDB" id="B0XFF6"/>
<dbReference type="Proteomes" id="UP000002320">
    <property type="component" value="Unassembled WGS sequence"/>
</dbReference>
<dbReference type="eggNOG" id="ENOG502RM63">
    <property type="taxonomic scope" value="Eukaryota"/>
</dbReference>
<proteinExistence type="predicted"/>
<dbReference type="HOGENOM" id="CLU_115081_0_0_1"/>
<feature type="chain" id="PRO_5014567340" evidence="1">
    <location>
        <begin position="28"/>
        <end position="146"/>
    </location>
</feature>
<dbReference type="STRING" id="7176.B0XFF6"/>
<evidence type="ECO:0000313" key="2">
    <source>
        <dbReference type="EMBL" id="EDS26729.1"/>
    </source>
</evidence>
<dbReference type="KEGG" id="cqu:CpipJ_CPIJ017906"/>
<dbReference type="EMBL" id="DS232921">
    <property type="protein sequence ID" value="EDS26729.1"/>
    <property type="molecule type" value="Genomic_DNA"/>
</dbReference>
<accession>B0XFF6</accession>
<keyword evidence="4" id="KW-1185">Reference proteome</keyword>
<reference evidence="2" key="1">
    <citation type="submission" date="2007-03" db="EMBL/GenBank/DDBJ databases">
        <title>Annotation of Culex pipiens quinquefasciatus.</title>
        <authorList>
            <consortium name="The Broad Institute Genome Sequencing Platform"/>
            <person name="Atkinson P.W."/>
            <person name="Hemingway J."/>
            <person name="Christensen B.M."/>
            <person name="Higgs S."/>
            <person name="Kodira C."/>
            <person name="Hannick L."/>
            <person name="Megy K."/>
            <person name="O'Leary S."/>
            <person name="Pearson M."/>
            <person name="Haas B.J."/>
            <person name="Mauceli E."/>
            <person name="Wortman J.R."/>
            <person name="Lee N.H."/>
            <person name="Guigo R."/>
            <person name="Stanke M."/>
            <person name="Alvarado L."/>
            <person name="Amedeo P."/>
            <person name="Antoine C.H."/>
            <person name="Arensburger P."/>
            <person name="Bidwell S.L."/>
            <person name="Crawford M."/>
            <person name="Camaro F."/>
            <person name="Devon K."/>
            <person name="Engels R."/>
            <person name="Hammond M."/>
            <person name="Howarth C."/>
            <person name="Koehrsen M."/>
            <person name="Lawson D."/>
            <person name="Montgomery P."/>
            <person name="Nene V."/>
            <person name="Nusbaum C."/>
            <person name="Puiu D."/>
            <person name="Romero-Severson J."/>
            <person name="Severson D.W."/>
            <person name="Shumway M."/>
            <person name="Sisk P."/>
            <person name="Stolte C."/>
            <person name="Zeng Q."/>
            <person name="Eisenstadt E."/>
            <person name="Fraser-Liggett C."/>
            <person name="Strausberg R."/>
            <person name="Galagan J."/>
            <person name="Birren B."/>
            <person name="Collins F.H."/>
        </authorList>
    </citation>
    <scope>NUCLEOTIDE SEQUENCE [LARGE SCALE GENOMIC DNA]</scope>
    <source>
        <strain evidence="2">JHB</strain>
    </source>
</reference>
<dbReference type="PANTHER" id="PTHR21112">
    <property type="entry name" value="CHEMOSENSORY PROTEIN A 29A-RELATED"/>
    <property type="match status" value="1"/>
</dbReference>
<feature type="signal peptide" evidence="1">
    <location>
        <begin position="1"/>
        <end position="27"/>
    </location>
</feature>
<dbReference type="OrthoDB" id="7755558at2759"/>
<name>B0XFF6_CULQU</name>
<protein>
    <submittedName>
        <fullName evidence="2 3">Uncharacterized protein</fullName>
    </submittedName>
</protein>
<keyword evidence="1" id="KW-0732">Signal</keyword>
<dbReference type="EnsemblMetazoa" id="CPIJ017906-RA">
    <property type="protein sequence ID" value="CPIJ017906-PA"/>
    <property type="gene ID" value="CPIJ017906"/>
</dbReference>
<gene>
    <name evidence="3" type="primary">6052046</name>
    <name evidence="2" type="ORF">CpipJ_CPIJ017906</name>
</gene>
<organism>
    <name type="scientific">Culex quinquefasciatus</name>
    <name type="common">Southern house mosquito</name>
    <name type="synonym">Culex pungens</name>
    <dbReference type="NCBI Taxonomy" id="7176"/>
    <lineage>
        <taxon>Eukaryota</taxon>
        <taxon>Metazoa</taxon>
        <taxon>Ecdysozoa</taxon>
        <taxon>Arthropoda</taxon>
        <taxon>Hexapoda</taxon>
        <taxon>Insecta</taxon>
        <taxon>Pterygota</taxon>
        <taxon>Neoptera</taxon>
        <taxon>Endopterygota</taxon>
        <taxon>Diptera</taxon>
        <taxon>Nematocera</taxon>
        <taxon>Culicoidea</taxon>
        <taxon>Culicidae</taxon>
        <taxon>Culicinae</taxon>
        <taxon>Culicini</taxon>
        <taxon>Culex</taxon>
        <taxon>Culex</taxon>
    </lineage>
</organism>
<reference evidence="3" key="2">
    <citation type="submission" date="2021-02" db="UniProtKB">
        <authorList>
            <consortium name="EnsemblMetazoa"/>
        </authorList>
    </citation>
    <scope>IDENTIFICATION</scope>
    <source>
        <strain evidence="3">JHB</strain>
    </source>
</reference>